<name>A0A2S0UMI0_9RHOB</name>
<evidence type="ECO:0000313" key="3">
    <source>
        <dbReference type="EMBL" id="AWB49029.1"/>
    </source>
</evidence>
<reference evidence="3 4" key="1">
    <citation type="submission" date="2018-04" db="EMBL/GenBank/DDBJ databases">
        <title>Genome sequencing of Gemmobacter.</title>
        <authorList>
            <person name="Yi H."/>
            <person name="Baek M.-G."/>
        </authorList>
    </citation>
    <scope>NUCLEOTIDE SEQUENCE [LARGE SCALE GENOMIC DNA]</scope>
    <source>
        <strain evidence="3 4">HYN0069</strain>
    </source>
</reference>
<sequence>MRRRLRDDRSRRGGSRRGGGLTRTAPFVFRAETPLLRLLAAAQAWPGYFGRSARRKLLRRYGRVSIQAFDGFLGRIGPGDAVLDLGANAGVFTKKLAATGAMVHAYEPDPEAFVRLSQAVAGLANVRLYNAAVAAKAGSLRLSRKKLAAGGHQTVASSIVFDNGGGDGIDVEVVSFYDALARCGQRVALVKMDIEGAEFDILEQVFAAPWDYGFDAMFVETHERLAPEKTALIDRLRREAAGLPQRYVNLYWP</sequence>
<evidence type="ECO:0000313" key="4">
    <source>
        <dbReference type="Proteomes" id="UP000244496"/>
    </source>
</evidence>
<dbReference type="GO" id="GO:0008168">
    <property type="term" value="F:methyltransferase activity"/>
    <property type="evidence" value="ECO:0007669"/>
    <property type="project" value="UniProtKB-KW"/>
</dbReference>
<dbReference type="Proteomes" id="UP000244496">
    <property type="component" value="Chromosome"/>
</dbReference>
<dbReference type="KEGG" id="geh:HYN69_11420"/>
<keyword evidence="3" id="KW-0808">Transferase</keyword>
<organism evidence="3 4">
    <name type="scientific">Paragemmobacter aquarius</name>
    <dbReference type="NCBI Taxonomy" id="2169400"/>
    <lineage>
        <taxon>Bacteria</taxon>
        <taxon>Pseudomonadati</taxon>
        <taxon>Pseudomonadota</taxon>
        <taxon>Alphaproteobacteria</taxon>
        <taxon>Rhodobacterales</taxon>
        <taxon>Paracoccaceae</taxon>
        <taxon>Paragemmobacter</taxon>
    </lineage>
</organism>
<dbReference type="Gene3D" id="3.40.50.150">
    <property type="entry name" value="Vaccinia Virus protein VP39"/>
    <property type="match status" value="1"/>
</dbReference>
<dbReference type="NCBIfam" id="TIGR01444">
    <property type="entry name" value="fkbM_fam"/>
    <property type="match status" value="1"/>
</dbReference>
<dbReference type="PANTHER" id="PTHR34203">
    <property type="entry name" value="METHYLTRANSFERASE, FKBM FAMILY PROTEIN"/>
    <property type="match status" value="1"/>
</dbReference>
<dbReference type="SUPFAM" id="SSF53335">
    <property type="entry name" value="S-adenosyl-L-methionine-dependent methyltransferases"/>
    <property type="match status" value="1"/>
</dbReference>
<dbReference type="AlphaFoldDB" id="A0A2S0UMI0"/>
<feature type="domain" description="Methyltransferase FkbM" evidence="2">
    <location>
        <begin position="84"/>
        <end position="237"/>
    </location>
</feature>
<dbReference type="InterPro" id="IPR052514">
    <property type="entry name" value="SAM-dependent_MTase"/>
</dbReference>
<dbReference type="InterPro" id="IPR006342">
    <property type="entry name" value="FkbM_mtfrase"/>
</dbReference>
<keyword evidence="4" id="KW-1185">Reference proteome</keyword>
<dbReference type="PANTHER" id="PTHR34203:SF15">
    <property type="entry name" value="SLL1173 PROTEIN"/>
    <property type="match status" value="1"/>
</dbReference>
<accession>A0A2S0UMI0</accession>
<dbReference type="Pfam" id="PF05050">
    <property type="entry name" value="Methyltransf_21"/>
    <property type="match status" value="1"/>
</dbReference>
<feature type="compositionally biased region" description="Basic and acidic residues" evidence="1">
    <location>
        <begin position="1"/>
        <end position="11"/>
    </location>
</feature>
<evidence type="ECO:0000259" key="2">
    <source>
        <dbReference type="Pfam" id="PF05050"/>
    </source>
</evidence>
<dbReference type="InterPro" id="IPR029063">
    <property type="entry name" value="SAM-dependent_MTases_sf"/>
</dbReference>
<protein>
    <submittedName>
        <fullName evidence="3">FkbM family methyltransferase</fullName>
    </submittedName>
</protein>
<keyword evidence="3" id="KW-0489">Methyltransferase</keyword>
<feature type="region of interest" description="Disordered" evidence="1">
    <location>
        <begin position="1"/>
        <end position="21"/>
    </location>
</feature>
<gene>
    <name evidence="3" type="ORF">HYN69_11420</name>
</gene>
<dbReference type="EMBL" id="CP028918">
    <property type="protein sequence ID" value="AWB49029.1"/>
    <property type="molecule type" value="Genomic_DNA"/>
</dbReference>
<evidence type="ECO:0000256" key="1">
    <source>
        <dbReference type="SAM" id="MobiDB-lite"/>
    </source>
</evidence>
<dbReference type="GO" id="GO:0032259">
    <property type="term" value="P:methylation"/>
    <property type="evidence" value="ECO:0007669"/>
    <property type="project" value="UniProtKB-KW"/>
</dbReference>
<proteinExistence type="predicted"/>